<organism evidence="2 3">
    <name type="scientific">Telmatocola sphagniphila</name>
    <dbReference type="NCBI Taxonomy" id="1123043"/>
    <lineage>
        <taxon>Bacteria</taxon>
        <taxon>Pseudomonadati</taxon>
        <taxon>Planctomycetota</taxon>
        <taxon>Planctomycetia</taxon>
        <taxon>Gemmatales</taxon>
        <taxon>Gemmataceae</taxon>
    </lineage>
</organism>
<dbReference type="KEGG" id="tsph:KIH39_12125"/>
<dbReference type="AlphaFoldDB" id="A0A8E6BA59"/>
<evidence type="ECO:0000313" key="2">
    <source>
        <dbReference type="EMBL" id="QVL34618.1"/>
    </source>
</evidence>
<dbReference type="EMBL" id="CP074694">
    <property type="protein sequence ID" value="QVL34618.1"/>
    <property type="molecule type" value="Genomic_DNA"/>
</dbReference>
<accession>A0A8E6BA59</accession>
<keyword evidence="1" id="KW-0472">Membrane</keyword>
<sequence length="256" mass="27985">MDCKKFQKSALLLLDPTRLDSNLRSHLAGCEKCQLWHRKAVLIERNLNRLQVPSPTQGRKEQLIQKLQEPAEISFDFSPATPNPAKRSHRGSWAALAASVAIFGGIWLFSTRPQAVASLPNDPLLDSVIQCNVTLAAANSTNPEKKLESLAEMARQLASQMNSIAKVDPTGKNLVALARLYTKVVQNGLLEQAPELNEGDKVRLLKKLKDELTQTSNEALELSAEVPPSAIASFKQLSSTAKMGAERISRILAGQS</sequence>
<dbReference type="Proteomes" id="UP000676194">
    <property type="component" value="Chromosome"/>
</dbReference>
<evidence type="ECO:0000256" key="1">
    <source>
        <dbReference type="SAM" id="Phobius"/>
    </source>
</evidence>
<keyword evidence="1" id="KW-1133">Transmembrane helix</keyword>
<evidence type="ECO:0008006" key="4">
    <source>
        <dbReference type="Google" id="ProtNLM"/>
    </source>
</evidence>
<name>A0A8E6BA59_9BACT</name>
<dbReference type="RefSeq" id="WP_213499772.1">
    <property type="nucleotide sequence ID" value="NZ_CP074694.1"/>
</dbReference>
<proteinExistence type="predicted"/>
<reference evidence="2" key="1">
    <citation type="submission" date="2021-05" db="EMBL/GenBank/DDBJ databases">
        <title>Complete genome sequence of the cellulolytic planctomycete Telmatocola sphagniphila SP2T and characterization of the first cellulase from planctomycetes.</title>
        <authorList>
            <person name="Rakitin A.L."/>
            <person name="Beletsky A.V."/>
            <person name="Naumoff D.G."/>
            <person name="Kulichevskaya I.S."/>
            <person name="Mardanov A.V."/>
            <person name="Ravin N.V."/>
            <person name="Dedysh S.N."/>
        </authorList>
    </citation>
    <scope>NUCLEOTIDE SEQUENCE</scope>
    <source>
        <strain evidence="2">SP2T</strain>
    </source>
</reference>
<keyword evidence="3" id="KW-1185">Reference proteome</keyword>
<feature type="transmembrane region" description="Helical" evidence="1">
    <location>
        <begin position="93"/>
        <end position="110"/>
    </location>
</feature>
<keyword evidence="1" id="KW-0812">Transmembrane</keyword>
<evidence type="ECO:0000313" key="3">
    <source>
        <dbReference type="Proteomes" id="UP000676194"/>
    </source>
</evidence>
<protein>
    <recommendedName>
        <fullName evidence="4">Zinc-finger domain-containing protein</fullName>
    </recommendedName>
</protein>
<gene>
    <name evidence="2" type="ORF">KIH39_12125</name>
</gene>